<evidence type="ECO:0000256" key="2">
    <source>
        <dbReference type="ARBA" id="ARBA00038350"/>
    </source>
</evidence>
<protein>
    <recommendedName>
        <fullName evidence="3">Flavoprotein domain-containing protein</fullName>
    </recommendedName>
</protein>
<dbReference type="InterPro" id="IPR003382">
    <property type="entry name" value="Flavoprotein"/>
</dbReference>
<keyword evidence="5" id="KW-1185">Reference proteome</keyword>
<evidence type="ECO:0000256" key="1">
    <source>
        <dbReference type="ARBA" id="ARBA00022993"/>
    </source>
</evidence>
<comment type="similarity">
    <text evidence="2">Belongs to the HFCD (homooligomeric flavin containing Cys decarboxylase) superfamily.</text>
</comment>
<proteinExistence type="inferred from homology"/>
<dbReference type="KEGG" id="ehx:EMIHUDRAFT_456953"/>
<dbReference type="HOGENOM" id="CLU_033319_3_2_1"/>
<dbReference type="EnsemblProtists" id="EOD28627">
    <property type="protein sequence ID" value="EOD28627"/>
    <property type="gene ID" value="EMIHUDRAFT_456953"/>
</dbReference>
<dbReference type="GO" id="GO:0010181">
    <property type="term" value="F:FMN binding"/>
    <property type="evidence" value="ECO:0007669"/>
    <property type="project" value="TreeGrafter"/>
</dbReference>
<dbReference type="PANTHER" id="PTHR14359:SF6">
    <property type="entry name" value="PHOSPHOPANTOTHENOYLCYSTEINE DECARBOXYLASE"/>
    <property type="match status" value="1"/>
</dbReference>
<keyword evidence="1" id="KW-0173">Coenzyme A biosynthesis</keyword>
<dbReference type="PANTHER" id="PTHR14359">
    <property type="entry name" value="HOMO-OLIGOMERIC FLAVIN CONTAINING CYS DECARBOXYLASE FAMILY"/>
    <property type="match status" value="1"/>
</dbReference>
<dbReference type="PaxDb" id="2903-EOD13937"/>
<feature type="domain" description="Flavoprotein" evidence="3">
    <location>
        <begin position="5"/>
        <end position="155"/>
    </location>
</feature>
<dbReference type="KEGG" id="ehx:EMIHUDRAFT_459485"/>
<dbReference type="OMA" id="PLCANTL"/>
<reference evidence="4" key="2">
    <citation type="submission" date="2024-10" db="UniProtKB">
        <authorList>
            <consortium name="EnsemblProtists"/>
        </authorList>
    </citation>
    <scope>IDENTIFICATION</scope>
</reference>
<dbReference type="InterPro" id="IPR036551">
    <property type="entry name" value="Flavin_trans-like"/>
</dbReference>
<dbReference type="GeneID" id="17274172"/>
<dbReference type="Proteomes" id="UP000013827">
    <property type="component" value="Unassembled WGS sequence"/>
</dbReference>
<dbReference type="STRING" id="2903.R1D0T4"/>
<dbReference type="GO" id="GO:0004633">
    <property type="term" value="F:phosphopantothenoylcysteine decarboxylase activity"/>
    <property type="evidence" value="ECO:0007669"/>
    <property type="project" value="TreeGrafter"/>
</dbReference>
<dbReference type="eggNOG" id="KOG0672">
    <property type="taxonomic scope" value="Eukaryota"/>
</dbReference>
<name>A0A0D3IRQ2_EMIH1</name>
<dbReference type="RefSeq" id="XP_005766366.1">
    <property type="nucleotide sequence ID" value="XM_005766309.1"/>
</dbReference>
<accession>A0A0D3IRQ2</accession>
<dbReference type="SUPFAM" id="SSF52507">
    <property type="entry name" value="Homo-oligomeric flavin-containing Cys decarboxylases, HFCD"/>
    <property type="match status" value="1"/>
</dbReference>
<dbReference type="GO" id="GO:0015937">
    <property type="term" value="P:coenzyme A biosynthetic process"/>
    <property type="evidence" value="ECO:0007669"/>
    <property type="project" value="UniProtKB-KW"/>
</dbReference>
<dbReference type="GO" id="GO:0071513">
    <property type="term" value="C:phosphopantothenoylcysteine decarboxylase complex"/>
    <property type="evidence" value="ECO:0007669"/>
    <property type="project" value="TreeGrafter"/>
</dbReference>
<dbReference type="EnsemblProtists" id="EOD13937">
    <property type="protein sequence ID" value="EOD13937"/>
    <property type="gene ID" value="EMIHUDRAFT_459485"/>
</dbReference>
<evidence type="ECO:0000313" key="5">
    <source>
        <dbReference type="Proteomes" id="UP000013827"/>
    </source>
</evidence>
<dbReference type="AlphaFoldDB" id="A0A0D3IRQ2"/>
<sequence length="274" mass="29246">MSARHVLLGVTGSVAAVKAPELCEALLSHGVSVDVVLTESAVKLLQARSLVCFGGDKRRADAIRCPTQATYRGGQPWEKLLALTTEYAERCMTAAAAGGGASSGGGEIPAMRMYRDSDEWAAYGAVGTDPVLHIELAKRNRLLLIAPLCANTLAAEQPRCGSSSAAKYYDLDDAFAAPLKAAYGPRCIERPFVVAPAMNTFMWHQRVTSQHVEVLAGRGVHVVPPVSKTLACGDTGMGAMASVEDIVQTTLRLLEEHVAEEERARREGKPIFTP</sequence>
<dbReference type="GeneID" id="17260086"/>
<evidence type="ECO:0000313" key="4">
    <source>
        <dbReference type="EnsemblProtists" id="EOD13937"/>
    </source>
</evidence>
<evidence type="ECO:0000259" key="3">
    <source>
        <dbReference type="Pfam" id="PF02441"/>
    </source>
</evidence>
<reference evidence="5" key="1">
    <citation type="journal article" date="2013" name="Nature">
        <title>Pan genome of the phytoplankton Emiliania underpins its global distribution.</title>
        <authorList>
            <person name="Read B.A."/>
            <person name="Kegel J."/>
            <person name="Klute M.J."/>
            <person name="Kuo A."/>
            <person name="Lefebvre S.C."/>
            <person name="Maumus F."/>
            <person name="Mayer C."/>
            <person name="Miller J."/>
            <person name="Monier A."/>
            <person name="Salamov A."/>
            <person name="Young J."/>
            <person name="Aguilar M."/>
            <person name="Claverie J.M."/>
            <person name="Frickenhaus S."/>
            <person name="Gonzalez K."/>
            <person name="Herman E.K."/>
            <person name="Lin Y.C."/>
            <person name="Napier J."/>
            <person name="Ogata H."/>
            <person name="Sarno A.F."/>
            <person name="Shmutz J."/>
            <person name="Schroeder D."/>
            <person name="de Vargas C."/>
            <person name="Verret F."/>
            <person name="von Dassow P."/>
            <person name="Valentin K."/>
            <person name="Van de Peer Y."/>
            <person name="Wheeler G."/>
            <person name="Dacks J.B."/>
            <person name="Delwiche C.F."/>
            <person name="Dyhrman S.T."/>
            <person name="Glockner G."/>
            <person name="John U."/>
            <person name="Richards T."/>
            <person name="Worden A.Z."/>
            <person name="Zhang X."/>
            <person name="Grigoriev I.V."/>
            <person name="Allen A.E."/>
            <person name="Bidle K."/>
            <person name="Borodovsky M."/>
            <person name="Bowler C."/>
            <person name="Brownlee C."/>
            <person name="Cock J.M."/>
            <person name="Elias M."/>
            <person name="Gladyshev V.N."/>
            <person name="Groth M."/>
            <person name="Guda C."/>
            <person name="Hadaegh A."/>
            <person name="Iglesias-Rodriguez M.D."/>
            <person name="Jenkins J."/>
            <person name="Jones B.M."/>
            <person name="Lawson T."/>
            <person name="Leese F."/>
            <person name="Lindquist E."/>
            <person name="Lobanov A."/>
            <person name="Lomsadze A."/>
            <person name="Malik S.B."/>
            <person name="Marsh M.E."/>
            <person name="Mackinder L."/>
            <person name="Mock T."/>
            <person name="Mueller-Roeber B."/>
            <person name="Pagarete A."/>
            <person name="Parker M."/>
            <person name="Probert I."/>
            <person name="Quesneville H."/>
            <person name="Raines C."/>
            <person name="Rensing S.A."/>
            <person name="Riano-Pachon D.M."/>
            <person name="Richier S."/>
            <person name="Rokitta S."/>
            <person name="Shiraiwa Y."/>
            <person name="Soanes D.M."/>
            <person name="van der Giezen M."/>
            <person name="Wahlund T.M."/>
            <person name="Williams B."/>
            <person name="Wilson W."/>
            <person name="Wolfe G."/>
            <person name="Wurch L.L."/>
        </authorList>
    </citation>
    <scope>NUCLEOTIDE SEQUENCE</scope>
</reference>
<dbReference type="RefSeq" id="XP_005781056.1">
    <property type="nucleotide sequence ID" value="XM_005780999.1"/>
</dbReference>
<dbReference type="Pfam" id="PF02441">
    <property type="entry name" value="Flavoprotein"/>
    <property type="match status" value="1"/>
</dbReference>
<dbReference type="Gene3D" id="3.40.50.1950">
    <property type="entry name" value="Flavin prenyltransferase-like"/>
    <property type="match status" value="1"/>
</dbReference>
<organism evidence="4 5">
    <name type="scientific">Emiliania huxleyi (strain CCMP1516)</name>
    <dbReference type="NCBI Taxonomy" id="280463"/>
    <lineage>
        <taxon>Eukaryota</taxon>
        <taxon>Haptista</taxon>
        <taxon>Haptophyta</taxon>
        <taxon>Prymnesiophyceae</taxon>
        <taxon>Isochrysidales</taxon>
        <taxon>Noelaerhabdaceae</taxon>
        <taxon>Emiliania</taxon>
    </lineage>
</organism>